<keyword evidence="6 8" id="KW-0675">Receptor</keyword>
<keyword evidence="4 8" id="KW-0297">G-protein coupled receptor</keyword>
<evidence type="ECO:0000256" key="2">
    <source>
        <dbReference type="ARBA" id="ARBA00022692"/>
    </source>
</evidence>
<dbReference type="PANTHER" id="PTHR45695:SF15">
    <property type="entry name" value="OPSIN RH2"/>
    <property type="match status" value="1"/>
</dbReference>
<dbReference type="Pfam" id="PF00001">
    <property type="entry name" value="7tm_1"/>
    <property type="match status" value="1"/>
</dbReference>
<dbReference type="Gene3D" id="1.20.1070.10">
    <property type="entry name" value="Rhodopsin 7-helix transmembrane proteins"/>
    <property type="match status" value="1"/>
</dbReference>
<evidence type="ECO:0000256" key="7">
    <source>
        <dbReference type="ARBA" id="ARBA00023224"/>
    </source>
</evidence>
<dbReference type="InterPro" id="IPR017452">
    <property type="entry name" value="GPCR_Rhodpsn_7TM"/>
</dbReference>
<evidence type="ECO:0000256" key="5">
    <source>
        <dbReference type="ARBA" id="ARBA00023136"/>
    </source>
</evidence>
<dbReference type="InterPro" id="IPR000276">
    <property type="entry name" value="GPCR_Rhodpsn"/>
</dbReference>
<name>A0AAV5W9N5_9BILA</name>
<evidence type="ECO:0000313" key="11">
    <source>
        <dbReference type="EMBL" id="GMT28586.1"/>
    </source>
</evidence>
<feature type="transmembrane region" description="Helical" evidence="9">
    <location>
        <begin position="98"/>
        <end position="127"/>
    </location>
</feature>
<keyword evidence="5 9" id="KW-0472">Membrane</keyword>
<feature type="non-terminal residue" evidence="11">
    <location>
        <position position="316"/>
    </location>
</feature>
<feature type="transmembrane region" description="Helical" evidence="9">
    <location>
        <begin position="20"/>
        <end position="41"/>
    </location>
</feature>
<dbReference type="GO" id="GO:0005886">
    <property type="term" value="C:plasma membrane"/>
    <property type="evidence" value="ECO:0007669"/>
    <property type="project" value="TreeGrafter"/>
</dbReference>
<feature type="transmembrane region" description="Helical" evidence="9">
    <location>
        <begin position="245"/>
        <end position="263"/>
    </location>
</feature>
<dbReference type="PROSITE" id="PS50262">
    <property type="entry name" value="G_PROTEIN_RECEP_F1_2"/>
    <property type="match status" value="1"/>
</dbReference>
<feature type="non-terminal residue" evidence="11">
    <location>
        <position position="1"/>
    </location>
</feature>
<evidence type="ECO:0000256" key="3">
    <source>
        <dbReference type="ARBA" id="ARBA00022989"/>
    </source>
</evidence>
<dbReference type="SUPFAM" id="SSF81321">
    <property type="entry name" value="Family A G protein-coupled receptor-like"/>
    <property type="match status" value="1"/>
</dbReference>
<protein>
    <recommendedName>
        <fullName evidence="10">G-protein coupled receptors family 1 profile domain-containing protein</fullName>
    </recommendedName>
</protein>
<organism evidence="11 12">
    <name type="scientific">Pristionchus fissidentatus</name>
    <dbReference type="NCBI Taxonomy" id="1538716"/>
    <lineage>
        <taxon>Eukaryota</taxon>
        <taxon>Metazoa</taxon>
        <taxon>Ecdysozoa</taxon>
        <taxon>Nematoda</taxon>
        <taxon>Chromadorea</taxon>
        <taxon>Rhabditida</taxon>
        <taxon>Rhabditina</taxon>
        <taxon>Diplogasteromorpha</taxon>
        <taxon>Diplogasteroidea</taxon>
        <taxon>Neodiplogasteridae</taxon>
        <taxon>Pristionchus</taxon>
    </lineage>
</organism>
<feature type="transmembrane region" description="Helical" evidence="9">
    <location>
        <begin position="202"/>
        <end position="224"/>
    </location>
</feature>
<gene>
    <name evidence="11" type="ORF">PFISCL1PPCAC_19883</name>
</gene>
<evidence type="ECO:0000256" key="1">
    <source>
        <dbReference type="ARBA" id="ARBA00004141"/>
    </source>
</evidence>
<sequence>DYENYVVEFLSPRPIEKFGLVFFAFIMFIGVAGNCLVITVVSSTRRMVRLVPLSLRSPSLSASRRTSMNLLLMNLAIADLIILLICLPPTVLTDVTKTFWFGVITCKAIVFVQNTGVYVSVLTLTFISYERWKAVTDPLDISIANKKIVIPVIWICSMFLSTPEPFTLQIEYPSFDKPNFTTTWGTQCKASWSMEIEKPYQLIQTLVFYVLPLCIISCLCYSTITTLNNAHLALGRRQIGSRKKAVRMLSVVVFVFALSYLPVHTHNIIVAFEDDAFASTDDTDLDISALRKLLARVFSYSSSSLNPILYNILCRK</sequence>
<reference evidence="11" key="1">
    <citation type="submission" date="2023-10" db="EMBL/GenBank/DDBJ databases">
        <title>Genome assembly of Pristionchus species.</title>
        <authorList>
            <person name="Yoshida K."/>
            <person name="Sommer R.J."/>
        </authorList>
    </citation>
    <scope>NUCLEOTIDE SEQUENCE</scope>
    <source>
        <strain evidence="11">RS5133</strain>
    </source>
</reference>
<keyword evidence="7 8" id="KW-0807">Transducer</keyword>
<accession>A0AAV5W9N5</accession>
<feature type="transmembrane region" description="Helical" evidence="9">
    <location>
        <begin position="148"/>
        <end position="168"/>
    </location>
</feature>
<evidence type="ECO:0000313" key="12">
    <source>
        <dbReference type="Proteomes" id="UP001432322"/>
    </source>
</evidence>
<comment type="caution">
    <text evidence="11">The sequence shown here is derived from an EMBL/GenBank/DDBJ whole genome shotgun (WGS) entry which is preliminary data.</text>
</comment>
<proteinExistence type="inferred from homology"/>
<dbReference type="EMBL" id="BTSY01000005">
    <property type="protein sequence ID" value="GMT28586.1"/>
    <property type="molecule type" value="Genomic_DNA"/>
</dbReference>
<dbReference type="PRINTS" id="PR00237">
    <property type="entry name" value="GPCRRHODOPSN"/>
</dbReference>
<evidence type="ECO:0000256" key="9">
    <source>
        <dbReference type="SAM" id="Phobius"/>
    </source>
</evidence>
<dbReference type="PROSITE" id="PS00237">
    <property type="entry name" value="G_PROTEIN_RECEP_F1_1"/>
    <property type="match status" value="1"/>
</dbReference>
<keyword evidence="12" id="KW-1185">Reference proteome</keyword>
<evidence type="ECO:0000256" key="4">
    <source>
        <dbReference type="ARBA" id="ARBA00023040"/>
    </source>
</evidence>
<feature type="domain" description="G-protein coupled receptors family 1 profile" evidence="10">
    <location>
        <begin position="33"/>
        <end position="310"/>
    </location>
</feature>
<dbReference type="AlphaFoldDB" id="A0AAV5W9N5"/>
<comment type="similarity">
    <text evidence="8">Belongs to the G-protein coupled receptor 1 family.</text>
</comment>
<evidence type="ECO:0000259" key="10">
    <source>
        <dbReference type="PROSITE" id="PS50262"/>
    </source>
</evidence>
<evidence type="ECO:0000256" key="6">
    <source>
        <dbReference type="ARBA" id="ARBA00023170"/>
    </source>
</evidence>
<feature type="transmembrane region" description="Helical" evidence="9">
    <location>
        <begin position="70"/>
        <end position="92"/>
    </location>
</feature>
<dbReference type="Proteomes" id="UP001432322">
    <property type="component" value="Unassembled WGS sequence"/>
</dbReference>
<keyword evidence="2 8" id="KW-0812">Transmembrane</keyword>
<keyword evidence="3 9" id="KW-1133">Transmembrane helix</keyword>
<dbReference type="PANTHER" id="PTHR45695">
    <property type="entry name" value="LEUCOKININ RECEPTOR-RELATED"/>
    <property type="match status" value="1"/>
</dbReference>
<dbReference type="GO" id="GO:0004930">
    <property type="term" value="F:G protein-coupled receptor activity"/>
    <property type="evidence" value="ECO:0007669"/>
    <property type="project" value="UniProtKB-KW"/>
</dbReference>
<evidence type="ECO:0000256" key="8">
    <source>
        <dbReference type="RuleBase" id="RU000688"/>
    </source>
</evidence>
<comment type="subcellular location">
    <subcellularLocation>
        <location evidence="1">Membrane</location>
        <topology evidence="1">Multi-pass membrane protein</topology>
    </subcellularLocation>
</comment>